<sequence>MRSIEPVPIQLQAGAPIEPTSSIQILVIGYQETSVFSRKTRFSIICIWYFRHSGTWGPTAHFLATKLTPAIATAMPAKCCSEEGSSSTTIARSMVSVGPTEPMTVVRVAPMRTIASLIM</sequence>
<dbReference type="Proteomes" id="UP000319852">
    <property type="component" value="Chromosome"/>
</dbReference>
<gene>
    <name evidence="1" type="ORF">HG15A2_39520</name>
</gene>
<evidence type="ECO:0000313" key="2">
    <source>
        <dbReference type="Proteomes" id="UP000319852"/>
    </source>
</evidence>
<dbReference type="KEGG" id="amob:HG15A2_39520"/>
<organism evidence="1 2">
    <name type="scientific">Adhaeretor mobilis</name>
    <dbReference type="NCBI Taxonomy" id="1930276"/>
    <lineage>
        <taxon>Bacteria</taxon>
        <taxon>Pseudomonadati</taxon>
        <taxon>Planctomycetota</taxon>
        <taxon>Planctomycetia</taxon>
        <taxon>Pirellulales</taxon>
        <taxon>Lacipirellulaceae</taxon>
        <taxon>Adhaeretor</taxon>
    </lineage>
</organism>
<dbReference type="EMBL" id="CP036263">
    <property type="protein sequence ID" value="QDT00613.1"/>
    <property type="molecule type" value="Genomic_DNA"/>
</dbReference>
<accession>A0A517N0F8</accession>
<dbReference type="AlphaFoldDB" id="A0A517N0F8"/>
<reference evidence="1 2" key="1">
    <citation type="submission" date="2019-02" db="EMBL/GenBank/DDBJ databases">
        <title>Deep-cultivation of Planctomycetes and their phenomic and genomic characterization uncovers novel biology.</title>
        <authorList>
            <person name="Wiegand S."/>
            <person name="Jogler M."/>
            <person name="Boedeker C."/>
            <person name="Pinto D."/>
            <person name="Vollmers J."/>
            <person name="Rivas-Marin E."/>
            <person name="Kohn T."/>
            <person name="Peeters S.H."/>
            <person name="Heuer A."/>
            <person name="Rast P."/>
            <person name="Oberbeckmann S."/>
            <person name="Bunk B."/>
            <person name="Jeske O."/>
            <person name="Meyerdierks A."/>
            <person name="Storesund J.E."/>
            <person name="Kallscheuer N."/>
            <person name="Luecker S."/>
            <person name="Lage O.M."/>
            <person name="Pohl T."/>
            <person name="Merkel B.J."/>
            <person name="Hornburger P."/>
            <person name="Mueller R.-W."/>
            <person name="Bruemmer F."/>
            <person name="Labrenz M."/>
            <person name="Spormann A.M."/>
            <person name="Op den Camp H."/>
            <person name="Overmann J."/>
            <person name="Amann R."/>
            <person name="Jetten M.S.M."/>
            <person name="Mascher T."/>
            <person name="Medema M.H."/>
            <person name="Devos D.P."/>
            <person name="Kaster A.-K."/>
            <person name="Ovreas L."/>
            <person name="Rohde M."/>
            <person name="Galperin M.Y."/>
            <person name="Jogler C."/>
        </authorList>
    </citation>
    <scope>NUCLEOTIDE SEQUENCE [LARGE SCALE GENOMIC DNA]</scope>
    <source>
        <strain evidence="1 2">HG15A2</strain>
    </source>
</reference>
<name>A0A517N0F8_9BACT</name>
<keyword evidence="2" id="KW-1185">Reference proteome</keyword>
<proteinExistence type="predicted"/>
<evidence type="ECO:0000313" key="1">
    <source>
        <dbReference type="EMBL" id="QDT00613.1"/>
    </source>
</evidence>
<protein>
    <submittedName>
        <fullName evidence="1">Uncharacterized protein</fullName>
    </submittedName>
</protein>